<accession>A0ABT8J2W4</accession>
<name>A0ABT8J2W4_9MICO</name>
<feature type="transmembrane region" description="Helical" evidence="5">
    <location>
        <begin position="307"/>
        <end position="326"/>
    </location>
</feature>
<feature type="domain" description="Sodium/calcium exchanger membrane region" evidence="6">
    <location>
        <begin position="231"/>
        <end position="371"/>
    </location>
</feature>
<feature type="transmembrane region" description="Helical" evidence="5">
    <location>
        <begin position="379"/>
        <end position="398"/>
    </location>
</feature>
<organism evidence="7 8">
    <name type="scientific">Leifsonia virtsii</name>
    <dbReference type="NCBI Taxonomy" id="3035915"/>
    <lineage>
        <taxon>Bacteria</taxon>
        <taxon>Bacillati</taxon>
        <taxon>Actinomycetota</taxon>
        <taxon>Actinomycetes</taxon>
        <taxon>Micrococcales</taxon>
        <taxon>Microbacteriaceae</taxon>
        <taxon>Leifsonia</taxon>
    </lineage>
</organism>
<dbReference type="EMBL" id="JAROCB010000006">
    <property type="protein sequence ID" value="MDN4599317.1"/>
    <property type="molecule type" value="Genomic_DNA"/>
</dbReference>
<sequence length="423" mass="45113">MSETAKESNAVLPARTAAIRISLALLAATPAVAVRLTGMSLAPAVAVIVFGVGVLASVALLMWAAEAVRADISGSLALALLSVVAILPEYAVDIFFAYRSGSDPAYAAYATANMTGANRLLIGVAWPILTFVAIWAIRRRPTSEYKGWFRSGIQLDKQRRIELWFLGAATLYALIIPLTGRLAWYDTLVLGALFAGYLWRIRGNTDSEEELTGVAATVAAQPPLRRRLLVAGLFVAAAIVILSAAEPFGQALVEAGSQLGVDRFLLVQWLAPIASESPEVLVAITFALRNRANDGMTALLAAKLNQWTLLIACLPIAYYLGGGAAAGLPLDARQTEELVLTTAQTILGIAVLVNLRLTGGKALLLLGLFTAQFVLPDEHARYAMSVVYVLVAVAFLLVHRHDVPPLLRAGVRPRPGSRKAEDN</sequence>
<dbReference type="RefSeq" id="WP_301220660.1">
    <property type="nucleotide sequence ID" value="NZ_JAROCB010000006.1"/>
</dbReference>
<protein>
    <submittedName>
        <fullName evidence="7">Sodium:proton exchanger</fullName>
    </submittedName>
</protein>
<gene>
    <name evidence="7" type="ORF">P5G59_19355</name>
</gene>
<comment type="subcellular location">
    <subcellularLocation>
        <location evidence="1">Membrane</location>
        <topology evidence="1">Multi-pass membrane protein</topology>
    </subcellularLocation>
</comment>
<dbReference type="InterPro" id="IPR004837">
    <property type="entry name" value="NaCa_Exmemb"/>
</dbReference>
<feature type="transmembrane region" description="Helical" evidence="5">
    <location>
        <begin position="182"/>
        <end position="199"/>
    </location>
</feature>
<evidence type="ECO:0000256" key="1">
    <source>
        <dbReference type="ARBA" id="ARBA00004141"/>
    </source>
</evidence>
<feature type="transmembrane region" description="Helical" evidence="5">
    <location>
        <begin position="159"/>
        <end position="176"/>
    </location>
</feature>
<feature type="transmembrane region" description="Helical" evidence="5">
    <location>
        <begin position="228"/>
        <end position="245"/>
    </location>
</feature>
<keyword evidence="2 5" id="KW-0812">Transmembrane</keyword>
<proteinExistence type="predicted"/>
<evidence type="ECO:0000259" key="6">
    <source>
        <dbReference type="Pfam" id="PF01699"/>
    </source>
</evidence>
<feature type="transmembrane region" description="Helical" evidence="5">
    <location>
        <begin position="338"/>
        <end position="359"/>
    </location>
</feature>
<keyword evidence="3 5" id="KW-1133">Transmembrane helix</keyword>
<keyword evidence="8" id="KW-1185">Reference proteome</keyword>
<feature type="transmembrane region" description="Helical" evidence="5">
    <location>
        <begin position="43"/>
        <end position="64"/>
    </location>
</feature>
<feature type="transmembrane region" description="Helical" evidence="5">
    <location>
        <begin position="76"/>
        <end position="98"/>
    </location>
</feature>
<evidence type="ECO:0000313" key="7">
    <source>
        <dbReference type="EMBL" id="MDN4599317.1"/>
    </source>
</evidence>
<feature type="domain" description="Sodium/calcium exchanger membrane region" evidence="6">
    <location>
        <begin position="44"/>
        <end position="199"/>
    </location>
</feature>
<dbReference type="Proteomes" id="UP001174210">
    <property type="component" value="Unassembled WGS sequence"/>
</dbReference>
<dbReference type="Pfam" id="PF01699">
    <property type="entry name" value="Na_Ca_ex"/>
    <property type="match status" value="2"/>
</dbReference>
<evidence type="ECO:0000256" key="4">
    <source>
        <dbReference type="ARBA" id="ARBA00023136"/>
    </source>
</evidence>
<feature type="transmembrane region" description="Helical" evidence="5">
    <location>
        <begin position="118"/>
        <end position="138"/>
    </location>
</feature>
<comment type="caution">
    <text evidence="7">The sequence shown here is derived from an EMBL/GenBank/DDBJ whole genome shotgun (WGS) entry which is preliminary data.</text>
</comment>
<reference evidence="7" key="1">
    <citation type="submission" date="2023-03" db="EMBL/GenBank/DDBJ databases">
        <title>MT1 and MT2 Draft Genomes of Novel Species.</title>
        <authorList>
            <person name="Venkateswaran K."/>
        </authorList>
    </citation>
    <scope>NUCLEOTIDE SEQUENCE</scope>
    <source>
        <strain evidence="7">F6_8S_P_1A</strain>
    </source>
</reference>
<evidence type="ECO:0000256" key="3">
    <source>
        <dbReference type="ARBA" id="ARBA00022989"/>
    </source>
</evidence>
<evidence type="ECO:0000256" key="2">
    <source>
        <dbReference type="ARBA" id="ARBA00022692"/>
    </source>
</evidence>
<keyword evidence="4 5" id="KW-0472">Membrane</keyword>
<evidence type="ECO:0000313" key="8">
    <source>
        <dbReference type="Proteomes" id="UP001174210"/>
    </source>
</evidence>
<evidence type="ECO:0000256" key="5">
    <source>
        <dbReference type="SAM" id="Phobius"/>
    </source>
</evidence>